<keyword evidence="6" id="KW-0598">Phosphotransferase system</keyword>
<keyword evidence="3" id="KW-0963">Cytoplasm</keyword>
<evidence type="ECO:0000256" key="6">
    <source>
        <dbReference type="ARBA" id="ARBA00022683"/>
    </source>
</evidence>
<evidence type="ECO:0000313" key="10">
    <source>
        <dbReference type="Proteomes" id="UP001628078"/>
    </source>
</evidence>
<dbReference type="CDD" id="cd00001">
    <property type="entry name" value="PTS_IIB_man"/>
    <property type="match status" value="1"/>
</dbReference>
<keyword evidence="2" id="KW-0813">Transport</keyword>
<dbReference type="InterPro" id="IPR004720">
    <property type="entry name" value="PTS_IIB_sorbose-sp"/>
</dbReference>
<evidence type="ECO:0000256" key="3">
    <source>
        <dbReference type="ARBA" id="ARBA00022490"/>
    </source>
</evidence>
<keyword evidence="5" id="KW-0808">Transferase</keyword>
<dbReference type="Proteomes" id="UP001628078">
    <property type="component" value="Unassembled WGS sequence"/>
</dbReference>
<evidence type="ECO:0000259" key="8">
    <source>
        <dbReference type="PROSITE" id="PS51101"/>
    </source>
</evidence>
<dbReference type="SUPFAM" id="SSF52728">
    <property type="entry name" value="PTS IIb component"/>
    <property type="match status" value="1"/>
</dbReference>
<organism evidence="9 10">
    <name type="scientific">Furfurilactobacillus curtus</name>
    <dbReference type="NCBI Taxonomy" id="1746200"/>
    <lineage>
        <taxon>Bacteria</taxon>
        <taxon>Bacillati</taxon>
        <taxon>Bacillota</taxon>
        <taxon>Bacilli</taxon>
        <taxon>Lactobacillales</taxon>
        <taxon>Lactobacillaceae</taxon>
        <taxon>Furfurilactobacillus</taxon>
    </lineage>
</organism>
<accession>A0ABQ5JPN0</accession>
<name>A0ABQ5JPN0_9LACO</name>
<dbReference type="InterPro" id="IPR036667">
    <property type="entry name" value="PTS_IIB_sorbose-sp_sf"/>
</dbReference>
<keyword evidence="4" id="KW-0762">Sugar transport</keyword>
<evidence type="ECO:0000313" key="9">
    <source>
        <dbReference type="EMBL" id="GKT06298.1"/>
    </source>
</evidence>
<evidence type="ECO:0000256" key="5">
    <source>
        <dbReference type="ARBA" id="ARBA00022679"/>
    </source>
</evidence>
<dbReference type="PROSITE" id="PS51101">
    <property type="entry name" value="PTS_EIIB_TYPE_4"/>
    <property type="match status" value="1"/>
</dbReference>
<protein>
    <submittedName>
        <fullName evidence="9">PTS fructose transporter subunit IIB</fullName>
    </submittedName>
</protein>
<gene>
    <name evidence="9" type="ORF">JCM31185_15850</name>
</gene>
<dbReference type="EMBL" id="BQXO01000004">
    <property type="protein sequence ID" value="GKT06298.1"/>
    <property type="molecule type" value="Genomic_DNA"/>
</dbReference>
<evidence type="ECO:0000256" key="7">
    <source>
        <dbReference type="ARBA" id="ARBA00022777"/>
    </source>
</evidence>
<feature type="domain" description="PTS EIIB type-4" evidence="8">
    <location>
        <begin position="1"/>
        <end position="164"/>
    </location>
</feature>
<keyword evidence="10" id="KW-1185">Reference proteome</keyword>
<keyword evidence="7" id="KW-0418">Kinase</keyword>
<evidence type="ECO:0000256" key="2">
    <source>
        <dbReference type="ARBA" id="ARBA00022448"/>
    </source>
</evidence>
<evidence type="ECO:0000256" key="4">
    <source>
        <dbReference type="ARBA" id="ARBA00022597"/>
    </source>
</evidence>
<dbReference type="Pfam" id="PF03830">
    <property type="entry name" value="PTSIIB_sorb"/>
    <property type="match status" value="1"/>
</dbReference>
<comment type="caution">
    <text evidence="9">The sequence shown here is derived from an EMBL/GenBank/DDBJ whole genome shotgun (WGS) entry which is preliminary data.</text>
</comment>
<comment type="subcellular location">
    <subcellularLocation>
        <location evidence="1">Cytoplasm</location>
    </subcellularLocation>
</comment>
<evidence type="ECO:0000256" key="1">
    <source>
        <dbReference type="ARBA" id="ARBA00004496"/>
    </source>
</evidence>
<sequence length="164" mass="17981">MTMEIRLARIDSRLLHGQVATVWTKAIAPNRIMVVSDGVAHDNLRKTLITQAAPPGVKVNVITVDKLAEIYSDERFDDVHAFLLFETPQDVLRAVNSGVKLASVNIGSLSFTDGKTMITDAIAVGKNDAQTFHQLHDDGITLEVRKVPGDHAQDLMALLEQHGF</sequence>
<dbReference type="Gene3D" id="3.40.35.10">
    <property type="entry name" value="Phosphotransferase system, sorbose subfamily IIB component"/>
    <property type="match status" value="1"/>
</dbReference>
<dbReference type="RefSeq" id="WP_407884317.1">
    <property type="nucleotide sequence ID" value="NZ_BQXO01000004.1"/>
</dbReference>
<proteinExistence type="predicted"/>
<reference evidence="9 10" key="1">
    <citation type="submission" date="2022-03" db="EMBL/GenBank/DDBJ databases">
        <title>Draft genome sequence of Furfurilactobacillus curtus JCM 31185.</title>
        <authorList>
            <person name="Suzuki S."/>
            <person name="Endo A."/>
            <person name="Kajikawa A."/>
        </authorList>
    </citation>
    <scope>NUCLEOTIDE SEQUENCE [LARGE SCALE GENOMIC DNA]</scope>
    <source>
        <strain evidence="9 10">JCM 31185</strain>
    </source>
</reference>